<dbReference type="EMBL" id="JBHRYR010000002">
    <property type="protein sequence ID" value="MFC3851776.1"/>
    <property type="molecule type" value="Genomic_DNA"/>
</dbReference>
<keyword evidence="3" id="KW-1185">Reference proteome</keyword>
<feature type="transmembrane region" description="Helical" evidence="1">
    <location>
        <begin position="20"/>
        <end position="44"/>
    </location>
</feature>
<keyword evidence="1" id="KW-0812">Transmembrane</keyword>
<evidence type="ECO:0000313" key="3">
    <source>
        <dbReference type="Proteomes" id="UP001595617"/>
    </source>
</evidence>
<feature type="transmembrane region" description="Helical" evidence="1">
    <location>
        <begin position="64"/>
        <end position="85"/>
    </location>
</feature>
<sequence length="189" mass="21858">MKSSTQKTLASNSRIDPFNIIPFFMVIGFFIVLASTIFFGYVLYWDEFPPNIKPTSIMDYAKLVFAYSLPLFHLWITYRAARFVLGFFKEMRKIALHPKGLRIYRPYGKSIELSKAEVKQKICELQYAPFEPEEQKKRNYDFNIALVFTDGKNLHMTCSATHMDNLLEGLASYGVPIVEVEPSSLKLFV</sequence>
<protein>
    <recommendedName>
        <fullName evidence="4">DUF2726 domain-containing protein</fullName>
    </recommendedName>
</protein>
<organism evidence="2 3">
    <name type="scientific">Saccharospirillum mangrovi</name>
    <dbReference type="NCBI Taxonomy" id="2161747"/>
    <lineage>
        <taxon>Bacteria</taxon>
        <taxon>Pseudomonadati</taxon>
        <taxon>Pseudomonadota</taxon>
        <taxon>Gammaproteobacteria</taxon>
        <taxon>Oceanospirillales</taxon>
        <taxon>Saccharospirillaceae</taxon>
        <taxon>Saccharospirillum</taxon>
    </lineage>
</organism>
<comment type="caution">
    <text evidence="2">The sequence shown here is derived from an EMBL/GenBank/DDBJ whole genome shotgun (WGS) entry which is preliminary data.</text>
</comment>
<dbReference type="RefSeq" id="WP_380693169.1">
    <property type="nucleotide sequence ID" value="NZ_JBHRYR010000002.1"/>
</dbReference>
<reference evidence="3" key="1">
    <citation type="journal article" date="2019" name="Int. J. Syst. Evol. Microbiol.">
        <title>The Global Catalogue of Microorganisms (GCM) 10K type strain sequencing project: providing services to taxonomists for standard genome sequencing and annotation.</title>
        <authorList>
            <consortium name="The Broad Institute Genomics Platform"/>
            <consortium name="The Broad Institute Genome Sequencing Center for Infectious Disease"/>
            <person name="Wu L."/>
            <person name="Ma J."/>
        </authorList>
    </citation>
    <scope>NUCLEOTIDE SEQUENCE [LARGE SCALE GENOMIC DNA]</scope>
    <source>
        <strain evidence="3">IBRC 10765</strain>
    </source>
</reference>
<gene>
    <name evidence="2" type="ORF">ACFOOG_02920</name>
</gene>
<evidence type="ECO:0000256" key="1">
    <source>
        <dbReference type="SAM" id="Phobius"/>
    </source>
</evidence>
<keyword evidence="1" id="KW-0472">Membrane</keyword>
<proteinExistence type="predicted"/>
<name>A0ABV7ZWR4_9GAMM</name>
<keyword evidence="1" id="KW-1133">Transmembrane helix</keyword>
<evidence type="ECO:0000313" key="2">
    <source>
        <dbReference type="EMBL" id="MFC3851776.1"/>
    </source>
</evidence>
<accession>A0ABV7ZWR4</accession>
<evidence type="ECO:0008006" key="4">
    <source>
        <dbReference type="Google" id="ProtNLM"/>
    </source>
</evidence>
<dbReference type="Proteomes" id="UP001595617">
    <property type="component" value="Unassembled WGS sequence"/>
</dbReference>